<evidence type="ECO:0000313" key="2">
    <source>
        <dbReference type="Proteomes" id="UP000028194"/>
    </source>
</evidence>
<dbReference type="KEGG" id="nev:NTE_00864"/>
<sequence>MLASTTKLEVLKISLISEQVARLQVISCDLCGSQKASFDVYVKGAVEGVPALKRCCDSCKSLLITQ</sequence>
<reference evidence="1 2" key="1">
    <citation type="journal article" date="2014" name="PLoS ONE">
        <title>Genome Sequence of Candidatus Nitrososphaera evergladensis from Group I.1b Enriched from Everglades Soil Reveals Novel Genomic Features of the Ammonia-Oxidizing Archaea.</title>
        <authorList>
            <person name="Zhalnina K.V."/>
            <person name="Dias R."/>
            <person name="Leonard M.T."/>
            <person name="Dorr de Quadros P."/>
            <person name="Camargo F.A."/>
            <person name="Drew J.C."/>
            <person name="Farmerie W.G."/>
            <person name="Daroub S.H."/>
            <person name="Triplett E.W."/>
        </authorList>
    </citation>
    <scope>NUCLEOTIDE SEQUENCE [LARGE SCALE GENOMIC DNA]</scope>
    <source>
        <strain evidence="1 2">SR1</strain>
    </source>
</reference>
<name>A0A075MP50_9ARCH</name>
<proteinExistence type="predicted"/>
<dbReference type="AlphaFoldDB" id="A0A075MP50"/>
<dbReference type="OrthoDB" id="374823at2157"/>
<dbReference type="RefSeq" id="WP_148699809.1">
    <property type="nucleotide sequence ID" value="NZ_CP007174.1"/>
</dbReference>
<dbReference type="HOGENOM" id="CLU_204996_0_0_2"/>
<dbReference type="Proteomes" id="UP000028194">
    <property type="component" value="Chromosome"/>
</dbReference>
<accession>A0A075MP50</accession>
<gene>
    <name evidence="1" type="ORF">NTE_00864</name>
</gene>
<dbReference type="GeneID" id="41596707"/>
<protein>
    <submittedName>
        <fullName evidence="1">Uncharacterized protein</fullName>
    </submittedName>
</protein>
<organism evidence="1 2">
    <name type="scientific">Candidatus Nitrososphaera evergladensis SR1</name>
    <dbReference type="NCBI Taxonomy" id="1459636"/>
    <lineage>
        <taxon>Archaea</taxon>
        <taxon>Nitrososphaerota</taxon>
        <taxon>Nitrososphaeria</taxon>
        <taxon>Nitrososphaerales</taxon>
        <taxon>Nitrososphaeraceae</taxon>
        <taxon>Nitrososphaera</taxon>
    </lineage>
</organism>
<evidence type="ECO:0000313" key="1">
    <source>
        <dbReference type="EMBL" id="AIF82940.1"/>
    </source>
</evidence>
<keyword evidence="2" id="KW-1185">Reference proteome</keyword>
<dbReference type="EMBL" id="CP007174">
    <property type="protein sequence ID" value="AIF82940.1"/>
    <property type="molecule type" value="Genomic_DNA"/>
</dbReference>